<sequence>MMTIILAILIGGLFGFALDRVGATNPGYIIRMLNLTNLHLLKTIMLAIGAASLLMFLGILTGLVDVGHLSVKAAYGGVFVGGLLLGTGFALAGYCPGTSLTAAATGRKDALFFILGGLIGAAAYMVTYSGVKATGLLNDIAGGKSTLGSIEGSGYPALFDDLSGEMIGIVIGILFIAIAAVAPSKLR</sequence>
<comment type="caution">
    <text evidence="2">The sequence shown here is derived from an EMBL/GenBank/DDBJ whole genome shotgun (WGS) entry which is preliminary data.</text>
</comment>
<evidence type="ECO:0000313" key="3">
    <source>
        <dbReference type="Proteomes" id="UP000234881"/>
    </source>
</evidence>
<keyword evidence="1" id="KW-0812">Transmembrane</keyword>
<feature type="transmembrane region" description="Helical" evidence="1">
    <location>
        <begin position="166"/>
        <end position="184"/>
    </location>
</feature>
<dbReference type="InterPro" id="IPR007272">
    <property type="entry name" value="Sulf_transp_TsuA/YedE"/>
</dbReference>
<feature type="transmembrane region" description="Helical" evidence="1">
    <location>
        <begin position="111"/>
        <end position="131"/>
    </location>
</feature>
<keyword evidence="1" id="KW-0472">Membrane</keyword>
<protein>
    <submittedName>
        <fullName evidence="2">Uncharacterized protein</fullName>
    </submittedName>
</protein>
<dbReference type="EMBL" id="PKUQ01000022">
    <property type="protein sequence ID" value="PLW76674.1"/>
    <property type="molecule type" value="Genomic_DNA"/>
</dbReference>
<keyword evidence="1" id="KW-1133">Transmembrane helix</keyword>
<accession>A0A2N5XQA2</accession>
<evidence type="ECO:0000256" key="1">
    <source>
        <dbReference type="SAM" id="Phobius"/>
    </source>
</evidence>
<dbReference type="OrthoDB" id="8444739at2"/>
<dbReference type="AlphaFoldDB" id="A0A2N5XQA2"/>
<gene>
    <name evidence="2" type="ORF">C0081_11405</name>
</gene>
<dbReference type="Proteomes" id="UP000234881">
    <property type="component" value="Unassembled WGS sequence"/>
</dbReference>
<name>A0A2N5XQA2_9HYPH</name>
<evidence type="ECO:0000313" key="2">
    <source>
        <dbReference type="EMBL" id="PLW76674.1"/>
    </source>
</evidence>
<organism evidence="2 3">
    <name type="scientific">Cohaesibacter celericrescens</name>
    <dbReference type="NCBI Taxonomy" id="2067669"/>
    <lineage>
        <taxon>Bacteria</taxon>
        <taxon>Pseudomonadati</taxon>
        <taxon>Pseudomonadota</taxon>
        <taxon>Alphaproteobacteria</taxon>
        <taxon>Hyphomicrobiales</taxon>
        <taxon>Cohaesibacteraceae</taxon>
    </lineage>
</organism>
<feature type="transmembrane region" description="Helical" evidence="1">
    <location>
        <begin position="73"/>
        <end position="91"/>
    </location>
</feature>
<keyword evidence="3" id="KW-1185">Reference proteome</keyword>
<feature type="transmembrane region" description="Helical" evidence="1">
    <location>
        <begin position="39"/>
        <end position="61"/>
    </location>
</feature>
<proteinExistence type="predicted"/>
<dbReference type="Pfam" id="PF04143">
    <property type="entry name" value="Sulf_transp"/>
    <property type="match status" value="1"/>
</dbReference>
<reference evidence="2 3" key="1">
    <citation type="submission" date="2018-01" db="EMBL/GenBank/DDBJ databases">
        <title>The draft genome sequence of Cohaesibacter sp. H1304.</title>
        <authorList>
            <person name="Wang N.-N."/>
            <person name="Du Z.-J."/>
        </authorList>
    </citation>
    <scope>NUCLEOTIDE SEQUENCE [LARGE SCALE GENOMIC DNA]</scope>
    <source>
        <strain evidence="2 3">H1304</strain>
    </source>
</reference>